<dbReference type="Proteomes" id="UP000064243">
    <property type="component" value="Unassembled WGS sequence"/>
</dbReference>
<organism evidence="1 2">
    <name type="scientific">Thiobacillus denitrificans</name>
    <dbReference type="NCBI Taxonomy" id="36861"/>
    <lineage>
        <taxon>Bacteria</taxon>
        <taxon>Pseudomonadati</taxon>
        <taxon>Pseudomonadota</taxon>
        <taxon>Betaproteobacteria</taxon>
        <taxon>Nitrosomonadales</taxon>
        <taxon>Thiobacillaceae</taxon>
        <taxon>Thiobacillus</taxon>
    </lineage>
</organism>
<dbReference type="EMBL" id="LDUG01000008">
    <property type="protein sequence ID" value="KVW98953.1"/>
    <property type="molecule type" value="Genomic_DNA"/>
</dbReference>
<accession>A0A106BV23</accession>
<name>A0A106BV23_THIDE</name>
<dbReference type="RefSeq" id="WP_059751769.1">
    <property type="nucleotide sequence ID" value="NZ_LDUG01000008.1"/>
</dbReference>
<dbReference type="AlphaFoldDB" id="A0A106BV23"/>
<protein>
    <recommendedName>
        <fullName evidence="3">Molecular chaperone</fullName>
    </recommendedName>
</protein>
<comment type="caution">
    <text evidence="1">The sequence shown here is derived from an EMBL/GenBank/DDBJ whole genome shotgun (WGS) entry which is preliminary data.</text>
</comment>
<dbReference type="PATRIC" id="fig|36861.3.peg.3428"/>
<proteinExistence type="predicted"/>
<evidence type="ECO:0000313" key="2">
    <source>
        <dbReference type="Proteomes" id="UP000064243"/>
    </source>
</evidence>
<sequence length="524" mass="57297">MLTLNVPGTDTVLQHTVETRPKAVAEWLGRLPFASPADTAQQLLIALYALNRHTLGADERHALLALYRPVLARAVASLEALLAESGVPPQAQQRQTGTLLRELHIEHSIGYKQTLLALANRRFGRASPKRTAEVSARLLAALRDVQTACHLTHTPAPAGLWQEMHQIHAFAQNSKLADIAVDDAPQPSLAYCQALLIALADPPHMSHAELVHTRLYLDQFVARAMLAATPMAGHHGFPIRTDGDAPPSLFATGPTPGGLWLDTDALCHHLHDTSVRLRTGETPRRIGLPPGMESELSQTLCKRLLKQWSNGAQRAFRRHATPGSTVQVVAGVSAIHRLLEPVPQAARLTPDEADSLPNSDVEPVLAAPVVANTSQWTVDNDSATGLALSGTPDAPLNLKVGDPLALRTDAEAGWSLGVIRWIRMRDTRQVELGVERLSPQVQPVWVRPLRGHRKASLEPALFVPGLAALKQKDRLLLPRYLYQIGMDADVLHPPHQYTLTFGRRLAHTPSYDLIDFTVLEDEQP</sequence>
<dbReference type="OrthoDB" id="9123042at2"/>
<evidence type="ECO:0008006" key="3">
    <source>
        <dbReference type="Google" id="ProtNLM"/>
    </source>
</evidence>
<keyword evidence="2" id="KW-1185">Reference proteome</keyword>
<gene>
    <name evidence="1" type="ORF">ABW22_02815</name>
</gene>
<reference evidence="1 2" key="1">
    <citation type="journal article" date="2015" name="Appl. Environ. Microbiol.">
        <title>Aerobic and Anaerobic Thiosulfate Oxidation by a Cold-Adapted, Subglacial Chemoautotroph.</title>
        <authorList>
            <person name="Harrold Z.R."/>
            <person name="Skidmore M.L."/>
            <person name="Hamilton T.L."/>
            <person name="Desch L."/>
            <person name="Amada K."/>
            <person name="van Gelder W."/>
            <person name="Glover K."/>
            <person name="Roden E.E."/>
            <person name="Boyd E.S."/>
        </authorList>
    </citation>
    <scope>NUCLEOTIDE SEQUENCE [LARGE SCALE GENOMIC DNA]</scope>
    <source>
        <strain evidence="1 2">RG</strain>
    </source>
</reference>
<evidence type="ECO:0000313" key="1">
    <source>
        <dbReference type="EMBL" id="KVW98953.1"/>
    </source>
</evidence>